<proteinExistence type="predicted"/>
<name>A0A382UEI5_9ZZZZ</name>
<evidence type="ECO:0008006" key="2">
    <source>
        <dbReference type="Google" id="ProtNLM"/>
    </source>
</evidence>
<evidence type="ECO:0000313" key="1">
    <source>
        <dbReference type="EMBL" id="SVD32437.1"/>
    </source>
</evidence>
<dbReference type="AlphaFoldDB" id="A0A382UEI5"/>
<protein>
    <recommendedName>
        <fullName evidence="2">Alginate export domain-containing protein</fullName>
    </recommendedName>
</protein>
<sequence length="279" mass="31773">MLVGFFKNLLFALLIFYSLQLFAKDFDIEVSGNVQSGYKLIDHYSFSPYFDQDNTQDFSSVARIIFEGFIQDQYSYELHAVQAYNYSNLKTGIGGRDTSMLSVDLSDDWINDTDRSAHSYIDRANIKFSVQDLDFQIGRLATSFGKPAFWNLFDYYGSPYLGQEYKAGIDALKIDKAIGNFSGINVVINEQNILTSSGSYLENTAVQSYQWLGSKKETGFLFRGYTNYQDKDYALLYKREPEGHRLGLEIDGDLGSINMYGEITYLWGVETISMPGSYQ</sequence>
<organism evidence="1">
    <name type="scientific">marine metagenome</name>
    <dbReference type="NCBI Taxonomy" id="408172"/>
    <lineage>
        <taxon>unclassified sequences</taxon>
        <taxon>metagenomes</taxon>
        <taxon>ecological metagenomes</taxon>
    </lineage>
</organism>
<gene>
    <name evidence="1" type="ORF">METZ01_LOCUS385291</name>
</gene>
<reference evidence="1" key="1">
    <citation type="submission" date="2018-05" db="EMBL/GenBank/DDBJ databases">
        <authorList>
            <person name="Lanie J.A."/>
            <person name="Ng W.-L."/>
            <person name="Kazmierczak K.M."/>
            <person name="Andrzejewski T.M."/>
            <person name="Davidsen T.M."/>
            <person name="Wayne K.J."/>
            <person name="Tettelin H."/>
            <person name="Glass J.I."/>
            <person name="Rusch D."/>
            <person name="Podicherti R."/>
            <person name="Tsui H.-C.T."/>
            <person name="Winkler M.E."/>
        </authorList>
    </citation>
    <scope>NUCLEOTIDE SEQUENCE</scope>
</reference>
<accession>A0A382UEI5</accession>
<dbReference type="EMBL" id="UINC01143484">
    <property type="protein sequence ID" value="SVD32437.1"/>
    <property type="molecule type" value="Genomic_DNA"/>
</dbReference>
<feature type="non-terminal residue" evidence="1">
    <location>
        <position position="279"/>
    </location>
</feature>